<feature type="coiled-coil region" evidence="2">
    <location>
        <begin position="136"/>
        <end position="234"/>
    </location>
</feature>
<dbReference type="KEGG" id="bfm:BP422_20540"/>
<dbReference type="Gene3D" id="2.40.30.170">
    <property type="match status" value="1"/>
</dbReference>
<gene>
    <name evidence="4" type="ORF">BP422_20540</name>
</gene>
<dbReference type="InterPro" id="IPR058627">
    <property type="entry name" value="MdtA-like_C"/>
</dbReference>
<dbReference type="Gene3D" id="2.40.50.100">
    <property type="match status" value="1"/>
</dbReference>
<dbReference type="GO" id="GO:1990281">
    <property type="term" value="C:efflux pump complex"/>
    <property type="evidence" value="ECO:0007669"/>
    <property type="project" value="TreeGrafter"/>
</dbReference>
<evidence type="ECO:0000313" key="4">
    <source>
        <dbReference type="EMBL" id="ASJ55729.1"/>
    </source>
</evidence>
<dbReference type="Gene3D" id="2.40.420.20">
    <property type="match status" value="1"/>
</dbReference>
<dbReference type="PANTHER" id="PTHR30469:SF15">
    <property type="entry name" value="HLYD FAMILY OF SECRETION PROTEINS"/>
    <property type="match status" value="1"/>
</dbReference>
<accession>A0A220MLU6</accession>
<sequence length="416" mass="44433">MKNMNKWISLTVVVLLLVGCEKLNEGVSSLKRTKEEETVIKVKTVSAYTVENGKDERLMEVAGIVAPRQELALSFGASGKISGILVEKGATVKAGQTLATLDGTALQQGIHAAQGQVASAAIKREKAAKGPESHEVQTKKLQVEKAREQMQKARDELTKAEVLYANGAISKDEKDKLASALRQAELSLEEEQVAYNNLLKGADPLDIEEANASVQQANVQLSRAKQEAADAVIKAPFTGVVAAISKTASEQAGPGTEVIRMVDTSSWLVKLQVEREQIAHWQAGKVVKVKAPDGSEAEGKVTFVSPVMDTSLGSYPVEVTVDGKNVAWKGGMTVTCQYPLPASNVALVPVSSIGVSDEEYYVMKINEYSVEKTFVKVGALQGTFYEVVEGLVPGDQIVASGLSYVVDGEAVKVADE</sequence>
<protein>
    <submittedName>
        <fullName evidence="4">Efflux transporter periplasmic adaptor subunit</fullName>
    </submittedName>
</protein>
<dbReference type="PANTHER" id="PTHR30469">
    <property type="entry name" value="MULTIDRUG RESISTANCE PROTEIN MDTA"/>
    <property type="match status" value="1"/>
</dbReference>
<keyword evidence="2" id="KW-0175">Coiled coil</keyword>
<organism evidence="4 5">
    <name type="scientific">Brevibacillus formosus</name>
    <dbReference type="NCBI Taxonomy" id="54913"/>
    <lineage>
        <taxon>Bacteria</taxon>
        <taxon>Bacillati</taxon>
        <taxon>Bacillota</taxon>
        <taxon>Bacilli</taxon>
        <taxon>Bacillales</taxon>
        <taxon>Paenibacillaceae</taxon>
        <taxon>Brevibacillus</taxon>
    </lineage>
</organism>
<dbReference type="SUPFAM" id="SSF111369">
    <property type="entry name" value="HlyD-like secretion proteins"/>
    <property type="match status" value="2"/>
</dbReference>
<dbReference type="Proteomes" id="UP000197781">
    <property type="component" value="Chromosome"/>
</dbReference>
<evidence type="ECO:0000313" key="5">
    <source>
        <dbReference type="Proteomes" id="UP000197781"/>
    </source>
</evidence>
<dbReference type="EMBL" id="CP018145">
    <property type="protein sequence ID" value="ASJ55729.1"/>
    <property type="molecule type" value="Genomic_DNA"/>
</dbReference>
<dbReference type="InterPro" id="IPR006143">
    <property type="entry name" value="RND_pump_MFP"/>
</dbReference>
<evidence type="ECO:0000256" key="2">
    <source>
        <dbReference type="SAM" id="Coils"/>
    </source>
</evidence>
<comment type="similarity">
    <text evidence="1">Belongs to the membrane fusion protein (MFP) (TC 8.A.1) family.</text>
</comment>
<evidence type="ECO:0000256" key="1">
    <source>
        <dbReference type="ARBA" id="ARBA00009477"/>
    </source>
</evidence>
<dbReference type="AlphaFoldDB" id="A0A220MLU6"/>
<dbReference type="Pfam" id="PF25967">
    <property type="entry name" value="RND-MFP_C"/>
    <property type="match status" value="1"/>
</dbReference>
<dbReference type="NCBIfam" id="TIGR01730">
    <property type="entry name" value="RND_mfp"/>
    <property type="match status" value="1"/>
</dbReference>
<evidence type="ECO:0000259" key="3">
    <source>
        <dbReference type="Pfam" id="PF25967"/>
    </source>
</evidence>
<dbReference type="PROSITE" id="PS51257">
    <property type="entry name" value="PROKAR_LIPOPROTEIN"/>
    <property type="match status" value="1"/>
</dbReference>
<proteinExistence type="inferred from homology"/>
<dbReference type="GO" id="GO:0015562">
    <property type="term" value="F:efflux transmembrane transporter activity"/>
    <property type="evidence" value="ECO:0007669"/>
    <property type="project" value="TreeGrafter"/>
</dbReference>
<reference evidence="4 5" key="1">
    <citation type="submission" date="2016-11" db="EMBL/GenBank/DDBJ databases">
        <authorList>
            <person name="Jaros S."/>
            <person name="Januszkiewicz K."/>
            <person name="Wedrychowicz H."/>
        </authorList>
    </citation>
    <scope>NUCLEOTIDE SEQUENCE [LARGE SCALE GENOMIC DNA]</scope>
    <source>
        <strain evidence="4 5">NF2</strain>
    </source>
</reference>
<feature type="domain" description="Multidrug resistance protein MdtA-like C-terminal permuted SH3" evidence="3">
    <location>
        <begin position="344"/>
        <end position="403"/>
    </location>
</feature>
<name>A0A220MLU6_9BACL</name>